<gene>
    <name evidence="2" type="ORF">EHS24_007355</name>
</gene>
<reference evidence="2 3" key="1">
    <citation type="submission" date="2018-11" db="EMBL/GenBank/DDBJ databases">
        <title>Genome sequence of Apiotrichum porosum DSM 27194.</title>
        <authorList>
            <person name="Aliyu H."/>
            <person name="Gorte O."/>
            <person name="Ochsenreither K."/>
        </authorList>
    </citation>
    <scope>NUCLEOTIDE SEQUENCE [LARGE SCALE GENOMIC DNA]</scope>
    <source>
        <strain evidence="2 3">DSM 27194</strain>
    </source>
</reference>
<name>A0A427XUA8_9TREE</name>
<dbReference type="AlphaFoldDB" id="A0A427XUA8"/>
<organism evidence="2 3">
    <name type="scientific">Apiotrichum porosum</name>
    <dbReference type="NCBI Taxonomy" id="105984"/>
    <lineage>
        <taxon>Eukaryota</taxon>
        <taxon>Fungi</taxon>
        <taxon>Dikarya</taxon>
        <taxon>Basidiomycota</taxon>
        <taxon>Agaricomycotina</taxon>
        <taxon>Tremellomycetes</taxon>
        <taxon>Trichosporonales</taxon>
        <taxon>Trichosporonaceae</taxon>
        <taxon>Apiotrichum</taxon>
    </lineage>
</organism>
<evidence type="ECO:0000256" key="1">
    <source>
        <dbReference type="SAM" id="MobiDB-lite"/>
    </source>
</evidence>
<dbReference type="RefSeq" id="XP_028476619.1">
    <property type="nucleotide sequence ID" value="XM_028622726.1"/>
</dbReference>
<accession>A0A427XUA8</accession>
<keyword evidence="3" id="KW-1185">Reference proteome</keyword>
<dbReference type="EMBL" id="RSCE01000005">
    <property type="protein sequence ID" value="RSH82387.1"/>
    <property type="molecule type" value="Genomic_DNA"/>
</dbReference>
<dbReference type="Proteomes" id="UP000279236">
    <property type="component" value="Unassembled WGS sequence"/>
</dbReference>
<protein>
    <submittedName>
        <fullName evidence="2">Uncharacterized protein</fullName>
    </submittedName>
</protein>
<feature type="compositionally biased region" description="Basic and acidic residues" evidence="1">
    <location>
        <begin position="218"/>
        <end position="247"/>
    </location>
</feature>
<evidence type="ECO:0000313" key="3">
    <source>
        <dbReference type="Proteomes" id="UP000279236"/>
    </source>
</evidence>
<feature type="region of interest" description="Disordered" evidence="1">
    <location>
        <begin position="206"/>
        <end position="278"/>
    </location>
</feature>
<sequence length="341" mass="37847">MVDHRRNKSSRSTTDDQEELIPYEDLGPDPLARLDMRGVNGPSQNPPSRPMGQGQYGSFKVRTRAPRMTFPDSYTDTGSTNTATKGINGEDWARTRRFDSSFSSRLRNQQPQPLTISTGAVGFVPRTAVITHGIRSTSSHNLPPTPSTLSPWISVGKENNIPHSPATIKKKRECFIKYAADPFAKLDDLTPGFEPSRSPLCIVEEPQPHFSDSEDDDKPNQDNKEDNKEDNKDNKEHNKDDNKDNKLAKWFSSIGRGRGPRPSLAEQQQTEPKYRRRKLTGILRGTTKDNITALGTTDAPRPRANTTLIEASPAAVIINGRPNTMPTTELELASMAVGRAM</sequence>
<feature type="compositionally biased region" description="Polar residues" evidence="1">
    <location>
        <begin position="72"/>
        <end position="85"/>
    </location>
</feature>
<feature type="region of interest" description="Disordered" evidence="1">
    <location>
        <begin position="1"/>
        <end position="87"/>
    </location>
</feature>
<proteinExistence type="predicted"/>
<evidence type="ECO:0000313" key="2">
    <source>
        <dbReference type="EMBL" id="RSH82387.1"/>
    </source>
</evidence>
<comment type="caution">
    <text evidence="2">The sequence shown here is derived from an EMBL/GenBank/DDBJ whole genome shotgun (WGS) entry which is preliminary data.</text>
</comment>
<dbReference type="GeneID" id="39591898"/>